<comment type="similarity">
    <text evidence="1">Belongs to the pseudouridine synthase RsuA family.</text>
</comment>
<dbReference type="Gene3D" id="3.30.70.580">
    <property type="entry name" value="Pseudouridine synthase I, catalytic domain, N-terminal subdomain"/>
    <property type="match status" value="1"/>
</dbReference>
<reference evidence="4" key="1">
    <citation type="submission" date="2018-06" db="EMBL/GenBank/DDBJ databases">
        <authorList>
            <person name="Zhirakovskaya E."/>
        </authorList>
    </citation>
    <scope>NUCLEOTIDE SEQUENCE</scope>
</reference>
<dbReference type="EMBL" id="UOFY01000069">
    <property type="protein sequence ID" value="VAX11534.1"/>
    <property type="molecule type" value="Genomic_DNA"/>
</dbReference>
<sequence length="209" mass="23966">MSRLFAFCKPYAVLCQFSPDRDNKGESATLADFISIPGIYPAGRLDKDSEGLLLLTDNGSLQHRISHPKKKMEKTYWVQVEGEPTTGAIQQLCKGMQLKDGMTRPAKIQHIAEPGLWPRTPPVRYRVSIPTRWLEIRLREGRNRQVRRMTAAVGYPTLRLIRYAIGPWTLDGLEPGQLRQLEIPKEYLHDKTGKSNLEAPRHRRRRGRA</sequence>
<dbReference type="GO" id="GO:0006364">
    <property type="term" value="P:rRNA processing"/>
    <property type="evidence" value="ECO:0007669"/>
    <property type="project" value="UniProtKB-ARBA"/>
</dbReference>
<dbReference type="InterPro" id="IPR020094">
    <property type="entry name" value="TruA/RsuA/RluB/E/F_N"/>
</dbReference>
<dbReference type="GO" id="GO:0001522">
    <property type="term" value="P:pseudouridine synthesis"/>
    <property type="evidence" value="ECO:0007669"/>
    <property type="project" value="InterPro"/>
</dbReference>
<evidence type="ECO:0000256" key="2">
    <source>
        <dbReference type="ARBA" id="ARBA00023235"/>
    </source>
</evidence>
<dbReference type="AlphaFoldDB" id="A0A3B1BI94"/>
<dbReference type="InterPro" id="IPR020103">
    <property type="entry name" value="PsdUridine_synth_cat_dom_sf"/>
</dbReference>
<dbReference type="PANTHER" id="PTHR47683:SF2">
    <property type="entry name" value="RNA-BINDING S4 DOMAIN-CONTAINING PROTEIN"/>
    <property type="match status" value="1"/>
</dbReference>
<dbReference type="PANTHER" id="PTHR47683">
    <property type="entry name" value="PSEUDOURIDINE SYNTHASE FAMILY PROTEIN-RELATED"/>
    <property type="match status" value="1"/>
</dbReference>
<dbReference type="NCBIfam" id="TIGR00093">
    <property type="entry name" value="pseudouridine synthase"/>
    <property type="match status" value="1"/>
</dbReference>
<dbReference type="InterPro" id="IPR042092">
    <property type="entry name" value="PsdUridine_s_RsuA/RluB/E/F_cat"/>
</dbReference>
<accession>A0A3B1BI94</accession>
<dbReference type="InterPro" id="IPR006145">
    <property type="entry name" value="PsdUridine_synth_RsuA/RluA"/>
</dbReference>
<protein>
    <submittedName>
        <fullName evidence="4">Ribosomal large subunit pseudouridine synthase E</fullName>
        <ecNumber evidence="4">5.4.99.20</ecNumber>
    </submittedName>
</protein>
<dbReference type="Pfam" id="PF00849">
    <property type="entry name" value="PseudoU_synth_2"/>
    <property type="match status" value="1"/>
</dbReference>
<dbReference type="InterPro" id="IPR050343">
    <property type="entry name" value="RsuA_PseudoU_synthase"/>
</dbReference>
<organism evidence="4">
    <name type="scientific">hydrothermal vent metagenome</name>
    <dbReference type="NCBI Taxonomy" id="652676"/>
    <lineage>
        <taxon>unclassified sequences</taxon>
        <taxon>metagenomes</taxon>
        <taxon>ecological metagenomes</taxon>
    </lineage>
</organism>
<dbReference type="PROSITE" id="PS01149">
    <property type="entry name" value="PSI_RSU"/>
    <property type="match status" value="1"/>
</dbReference>
<dbReference type="Gene3D" id="3.30.70.1560">
    <property type="entry name" value="Alpha-L RNA-binding motif"/>
    <property type="match status" value="1"/>
</dbReference>
<feature type="domain" description="Pseudouridine synthase RsuA/RluA-like" evidence="3">
    <location>
        <begin position="4"/>
        <end position="152"/>
    </location>
</feature>
<name>A0A3B1BI94_9ZZZZ</name>
<proteinExistence type="inferred from homology"/>
<dbReference type="GO" id="GO:0160137">
    <property type="term" value="F:23S rRNA pseudouridine(2457) synthase activity"/>
    <property type="evidence" value="ECO:0007669"/>
    <property type="project" value="UniProtKB-EC"/>
</dbReference>
<evidence type="ECO:0000256" key="1">
    <source>
        <dbReference type="ARBA" id="ARBA00008348"/>
    </source>
</evidence>
<dbReference type="InterPro" id="IPR018496">
    <property type="entry name" value="PsdUridine_synth_RsuA/RluB_CS"/>
</dbReference>
<evidence type="ECO:0000259" key="3">
    <source>
        <dbReference type="Pfam" id="PF00849"/>
    </source>
</evidence>
<dbReference type="SUPFAM" id="SSF55120">
    <property type="entry name" value="Pseudouridine synthase"/>
    <property type="match status" value="1"/>
</dbReference>
<dbReference type="EC" id="5.4.99.20" evidence="4"/>
<dbReference type="GO" id="GO:0003723">
    <property type="term" value="F:RNA binding"/>
    <property type="evidence" value="ECO:0007669"/>
    <property type="project" value="InterPro"/>
</dbReference>
<keyword evidence="2 4" id="KW-0413">Isomerase</keyword>
<gene>
    <name evidence="4" type="ORF">MNBD_GAMMA25-1035</name>
</gene>
<evidence type="ECO:0000313" key="4">
    <source>
        <dbReference type="EMBL" id="VAX11534.1"/>
    </source>
</evidence>
<dbReference type="InterPro" id="IPR000748">
    <property type="entry name" value="PsdUridine_synth_RsuA/RluB/E/F"/>
</dbReference>